<dbReference type="EMBL" id="BAAARK010000031">
    <property type="protein sequence ID" value="GAA2683170.1"/>
    <property type="molecule type" value="Genomic_DNA"/>
</dbReference>
<evidence type="ECO:0000256" key="1">
    <source>
        <dbReference type="SAM" id="MobiDB-lite"/>
    </source>
</evidence>
<dbReference type="Proteomes" id="UP001500994">
    <property type="component" value="Unassembled WGS sequence"/>
</dbReference>
<proteinExistence type="predicted"/>
<name>A0ABN3SSH5_9ACTN</name>
<reference evidence="2 3" key="1">
    <citation type="journal article" date="2019" name="Int. J. Syst. Evol. Microbiol.">
        <title>The Global Catalogue of Microorganisms (GCM) 10K type strain sequencing project: providing services to taxonomists for standard genome sequencing and annotation.</title>
        <authorList>
            <consortium name="The Broad Institute Genomics Platform"/>
            <consortium name="The Broad Institute Genome Sequencing Center for Infectious Disease"/>
            <person name="Wu L."/>
            <person name="Ma J."/>
        </authorList>
    </citation>
    <scope>NUCLEOTIDE SEQUENCE [LARGE SCALE GENOMIC DNA]</scope>
    <source>
        <strain evidence="2 3">JCM 16374</strain>
    </source>
</reference>
<feature type="compositionally biased region" description="Polar residues" evidence="1">
    <location>
        <begin position="18"/>
        <end position="31"/>
    </location>
</feature>
<evidence type="ECO:0000313" key="3">
    <source>
        <dbReference type="Proteomes" id="UP001500994"/>
    </source>
</evidence>
<evidence type="ECO:0000313" key="2">
    <source>
        <dbReference type="EMBL" id="GAA2683170.1"/>
    </source>
</evidence>
<comment type="caution">
    <text evidence="2">The sequence shown here is derived from an EMBL/GenBank/DDBJ whole genome shotgun (WGS) entry which is preliminary data.</text>
</comment>
<keyword evidence="3" id="KW-1185">Reference proteome</keyword>
<gene>
    <name evidence="2" type="ORF">GCM10009864_65100</name>
</gene>
<sequence>MAHCRRTRHPAQALGLPLSQSASQPFGTDTRSGLPPPPRLQTGGYGSEDGDPVRRRQLLANLVVAAATAADAPLTSANSPPMNEATLGERLVGRLGDAMLGLYTDSTGTVPPPPPDGSPTHRSQCVIRVP</sequence>
<feature type="region of interest" description="Disordered" evidence="1">
    <location>
        <begin position="1"/>
        <end position="53"/>
    </location>
</feature>
<organism evidence="2 3">
    <name type="scientific">Streptomyces lunalinharesii</name>
    <dbReference type="NCBI Taxonomy" id="333384"/>
    <lineage>
        <taxon>Bacteria</taxon>
        <taxon>Bacillati</taxon>
        <taxon>Actinomycetota</taxon>
        <taxon>Actinomycetes</taxon>
        <taxon>Kitasatosporales</taxon>
        <taxon>Streptomycetaceae</taxon>
        <taxon>Streptomyces</taxon>
    </lineage>
</organism>
<feature type="region of interest" description="Disordered" evidence="1">
    <location>
        <begin position="102"/>
        <end position="130"/>
    </location>
</feature>
<accession>A0ABN3SSH5</accession>
<protein>
    <submittedName>
        <fullName evidence="2">Uncharacterized protein</fullName>
    </submittedName>
</protein>